<dbReference type="EMBL" id="HBFQ01023318">
    <property type="protein sequence ID" value="CAD8842021.1"/>
    <property type="molecule type" value="Transcribed_RNA"/>
</dbReference>
<evidence type="ECO:0000256" key="6">
    <source>
        <dbReference type="ARBA" id="ARBA00022989"/>
    </source>
</evidence>
<dbReference type="InterPro" id="IPR023395">
    <property type="entry name" value="MCP_dom_sf"/>
</dbReference>
<evidence type="ECO:0000256" key="10">
    <source>
        <dbReference type="RuleBase" id="RU000488"/>
    </source>
</evidence>
<gene>
    <name evidence="11" type="ORF">NSCI0253_LOCUS16369</name>
</gene>
<feature type="repeat" description="Solcar" evidence="9">
    <location>
        <begin position="7"/>
        <end position="89"/>
    </location>
</feature>
<organism evidence="11">
    <name type="scientific">Noctiluca scintillans</name>
    <name type="common">Sea sparkle</name>
    <name type="synonym">Red tide dinoflagellate</name>
    <dbReference type="NCBI Taxonomy" id="2966"/>
    <lineage>
        <taxon>Eukaryota</taxon>
        <taxon>Sar</taxon>
        <taxon>Alveolata</taxon>
        <taxon>Dinophyceae</taxon>
        <taxon>Noctilucales</taxon>
        <taxon>Noctilucaceae</taxon>
        <taxon>Noctiluca</taxon>
    </lineage>
</organism>
<keyword evidence="6" id="KW-1133">Transmembrane helix</keyword>
<dbReference type="SUPFAM" id="SSF103506">
    <property type="entry name" value="Mitochondrial carrier"/>
    <property type="match status" value="1"/>
</dbReference>
<comment type="similarity">
    <text evidence="2 10">Belongs to the mitochondrial carrier (TC 2.A.29) family.</text>
</comment>
<dbReference type="PANTHER" id="PTHR45788:SF2">
    <property type="entry name" value="SUCCINATE_FUMARATE MITOCHONDRIAL TRANSPORTER"/>
    <property type="match status" value="1"/>
</dbReference>
<evidence type="ECO:0000256" key="8">
    <source>
        <dbReference type="ARBA" id="ARBA00023136"/>
    </source>
</evidence>
<evidence type="ECO:0000256" key="7">
    <source>
        <dbReference type="ARBA" id="ARBA00023128"/>
    </source>
</evidence>
<keyword evidence="4 9" id="KW-0812">Transmembrane</keyword>
<comment type="subcellular location">
    <subcellularLocation>
        <location evidence="1">Mitochondrion membrane</location>
        <topology evidence="1">Multi-pass membrane protein</topology>
    </subcellularLocation>
</comment>
<dbReference type="PANTHER" id="PTHR45788">
    <property type="entry name" value="SUCCINATE/FUMARATE MITOCHONDRIAL TRANSPORTER-RELATED"/>
    <property type="match status" value="1"/>
</dbReference>
<protein>
    <submittedName>
        <fullName evidence="11">Uncharacterized protein</fullName>
    </submittedName>
</protein>
<evidence type="ECO:0000256" key="4">
    <source>
        <dbReference type="ARBA" id="ARBA00022692"/>
    </source>
</evidence>
<keyword evidence="7" id="KW-0496">Mitochondrion</keyword>
<dbReference type="GO" id="GO:0005469">
    <property type="term" value="F:succinate:fumarate antiporter activity"/>
    <property type="evidence" value="ECO:0007669"/>
    <property type="project" value="TreeGrafter"/>
</dbReference>
<evidence type="ECO:0000256" key="9">
    <source>
        <dbReference type="PROSITE-ProRule" id="PRU00282"/>
    </source>
</evidence>
<proteinExistence type="inferred from homology"/>
<keyword evidence="5" id="KW-0677">Repeat</keyword>
<evidence type="ECO:0000256" key="5">
    <source>
        <dbReference type="ARBA" id="ARBA00022737"/>
    </source>
</evidence>
<evidence type="ECO:0000256" key="3">
    <source>
        <dbReference type="ARBA" id="ARBA00022448"/>
    </source>
</evidence>
<reference evidence="11" key="1">
    <citation type="submission" date="2021-01" db="EMBL/GenBank/DDBJ databases">
        <authorList>
            <person name="Corre E."/>
            <person name="Pelletier E."/>
            <person name="Niang G."/>
            <person name="Scheremetjew M."/>
            <person name="Finn R."/>
            <person name="Kale V."/>
            <person name="Holt S."/>
            <person name="Cochrane G."/>
            <person name="Meng A."/>
            <person name="Brown T."/>
            <person name="Cohen L."/>
        </authorList>
    </citation>
    <scope>NUCLEOTIDE SEQUENCE</scope>
</reference>
<dbReference type="Pfam" id="PF00153">
    <property type="entry name" value="Mito_carr"/>
    <property type="match status" value="3"/>
</dbReference>
<dbReference type="AlphaFoldDB" id="A0A7S1A4G0"/>
<keyword evidence="3 10" id="KW-0813">Transport</keyword>
<dbReference type="Gene3D" id="1.50.40.10">
    <property type="entry name" value="Mitochondrial carrier domain"/>
    <property type="match status" value="1"/>
</dbReference>
<evidence type="ECO:0000256" key="2">
    <source>
        <dbReference type="ARBA" id="ARBA00006375"/>
    </source>
</evidence>
<name>A0A7S1A4G0_NOCSC</name>
<keyword evidence="8 9" id="KW-0472">Membrane</keyword>
<dbReference type="InterPro" id="IPR018108">
    <property type="entry name" value="MCP_transmembrane"/>
</dbReference>
<accession>A0A7S1A4G0</accession>
<dbReference type="GO" id="GO:0031966">
    <property type="term" value="C:mitochondrial membrane"/>
    <property type="evidence" value="ECO:0007669"/>
    <property type="project" value="UniProtKB-SubCell"/>
</dbReference>
<evidence type="ECO:0000313" key="11">
    <source>
        <dbReference type="EMBL" id="CAD8842021.1"/>
    </source>
</evidence>
<sequence length="286" mass="30641">MADAKKKNPLLTFISGGIAGTAEISVTMPLDTIKTQMQLGGGKGALATTRTIFATRGVPGFYFGMSAMLAQVSCKAAIRFFAFEQFKSGISAAAPQVGSLQVNFLAGLGAGFTEAAVLVTPTERLKILRQTEIHSANPKYTGFVGAFKTILAEQGFRGLFVGFFPTAARQGLAMGIRFVLYDEVKRLIAGGKTPTPLESLAAGMATGTISSLVNQPIDMAKSRCQAQDTTGRYRGSIHCLTTTLKEEGIYSWYRGCSPRVLRLTIGQGIIFSSQEHISLALKRFFN</sequence>
<feature type="repeat" description="Solcar" evidence="9">
    <location>
        <begin position="194"/>
        <end position="280"/>
    </location>
</feature>
<evidence type="ECO:0000256" key="1">
    <source>
        <dbReference type="ARBA" id="ARBA00004225"/>
    </source>
</evidence>
<feature type="repeat" description="Solcar" evidence="9">
    <location>
        <begin position="98"/>
        <end position="187"/>
    </location>
</feature>
<dbReference type="InterPro" id="IPR049563">
    <property type="entry name" value="TXTP-like"/>
</dbReference>
<dbReference type="PROSITE" id="PS50920">
    <property type="entry name" value="SOLCAR"/>
    <property type="match status" value="3"/>
</dbReference>